<evidence type="ECO:0000313" key="7">
    <source>
        <dbReference type="Proteomes" id="UP001497383"/>
    </source>
</evidence>
<dbReference type="Proteomes" id="UP001497383">
    <property type="component" value="Chromosome 2"/>
</dbReference>
<dbReference type="SUPFAM" id="SSF52172">
    <property type="entry name" value="CheY-like"/>
    <property type="match status" value="1"/>
</dbReference>
<feature type="region of interest" description="Disordered" evidence="4">
    <location>
        <begin position="1"/>
        <end position="77"/>
    </location>
</feature>
<dbReference type="PROSITE" id="PS50110">
    <property type="entry name" value="RESPONSE_REGULATORY"/>
    <property type="match status" value="1"/>
</dbReference>
<dbReference type="PANTHER" id="PTHR45339:SF1">
    <property type="entry name" value="HYBRID SIGNAL TRANSDUCTION HISTIDINE KINASE J"/>
    <property type="match status" value="1"/>
</dbReference>
<evidence type="ECO:0000313" key="6">
    <source>
        <dbReference type="EMBL" id="CAK9436744.1"/>
    </source>
</evidence>
<feature type="compositionally biased region" description="Basic and acidic residues" evidence="4">
    <location>
        <begin position="411"/>
        <end position="423"/>
    </location>
</feature>
<protein>
    <recommendedName>
        <fullName evidence="5">Response regulatory domain-containing protein</fullName>
    </recommendedName>
</protein>
<dbReference type="CDD" id="cd17546">
    <property type="entry name" value="REC_hyHK_CKI1_RcsC-like"/>
    <property type="match status" value="1"/>
</dbReference>
<evidence type="ECO:0000256" key="3">
    <source>
        <dbReference type="PROSITE-ProRule" id="PRU00169"/>
    </source>
</evidence>
<keyword evidence="1 3" id="KW-0597">Phosphoprotein</keyword>
<accession>A0ABP0ZHX2</accession>
<feature type="compositionally biased region" description="Polar residues" evidence="4">
    <location>
        <begin position="400"/>
        <end position="410"/>
    </location>
</feature>
<feature type="region of interest" description="Disordered" evidence="4">
    <location>
        <begin position="203"/>
        <end position="267"/>
    </location>
</feature>
<gene>
    <name evidence="6" type="ORF">LODBEIA_P12660</name>
</gene>
<dbReference type="GeneID" id="92206462"/>
<organism evidence="6 7">
    <name type="scientific">Lodderomyces beijingensis</name>
    <dbReference type="NCBI Taxonomy" id="1775926"/>
    <lineage>
        <taxon>Eukaryota</taxon>
        <taxon>Fungi</taxon>
        <taxon>Dikarya</taxon>
        <taxon>Ascomycota</taxon>
        <taxon>Saccharomycotina</taxon>
        <taxon>Pichiomycetes</taxon>
        <taxon>Debaryomycetaceae</taxon>
        <taxon>Candida/Lodderomyces clade</taxon>
        <taxon>Lodderomyces</taxon>
    </lineage>
</organism>
<proteinExistence type="predicted"/>
<keyword evidence="7" id="KW-1185">Reference proteome</keyword>
<keyword evidence="2" id="KW-0902">Two-component regulatory system</keyword>
<feature type="compositionally biased region" description="Polar residues" evidence="4">
    <location>
        <begin position="1"/>
        <end position="11"/>
    </location>
</feature>
<dbReference type="InterPro" id="IPR001789">
    <property type="entry name" value="Sig_transdc_resp-reg_receiver"/>
</dbReference>
<name>A0ABP0ZHX2_9ASCO</name>
<dbReference type="RefSeq" id="XP_066828204.1">
    <property type="nucleotide sequence ID" value="XM_066971135.1"/>
</dbReference>
<reference evidence="6 7" key="1">
    <citation type="submission" date="2024-03" db="EMBL/GenBank/DDBJ databases">
        <authorList>
            <person name="Brejova B."/>
        </authorList>
    </citation>
    <scope>NUCLEOTIDE SEQUENCE [LARGE SCALE GENOMIC DNA]</scope>
    <source>
        <strain evidence="6 7">CBS 14171</strain>
    </source>
</reference>
<dbReference type="EMBL" id="OZ022406">
    <property type="protein sequence ID" value="CAK9436744.1"/>
    <property type="molecule type" value="Genomic_DNA"/>
</dbReference>
<dbReference type="InterPro" id="IPR011006">
    <property type="entry name" value="CheY-like_superfamily"/>
</dbReference>
<sequence>MNQLPRHSISSPMGLKLSYPNPNKFAKSYTTDNSNLPPPPQSQPPLLIDTASSNTLRGNDPLHSGKPPATPWTSSFMDTTKPKRIWVKTPNGNPTTITAYSEDIVDDLKTLVIQKYPNTIGRYDDAANLILKIDVSNSRGTNTSPNTNLKSAVDNNNNNNINYIILEPDQNVWHLLDTYFPHGMGMNDALVIDVLPLEQESPTDTQFHRQEQRRTSSFDNSKLVHDPVKQPHPIQSGQSMHRPNPISPHASFQHGTPHSIPSQKYPPTRIQTAAGANSHYVERSVSPATNASKNISPVPIYRSLSQSIISPNQKDQNPQAVLLLPKNFSLSNNQTSTPSRTKNSPEETLTTSEQQQAPTPSSSSSTTTTTATPSASTKKLSEEDKSDNSHNNNNSSHDSQSIAPSTSTTLKDVEPFDAPKPEQDNASFGLPTSSPSTRADAVKKNSEPLSSSSITKSTKSERSDPTLDKVLPSISVLVVEDNAINQAILGAFLRKRKIHYQIAKNGQDAIDKWKKGGFHLVLMDIQLPVKSGIEATKEIRHLEKLNKIGVFDEKDMNKVSSIALTEADTLDSNVFRSPVIIVALTASSNSSVDRKNALTAGCNDYLTKPVNLVWLQNKITEWGCMQALIDFEGWKSKNNWNVV</sequence>
<evidence type="ECO:0000256" key="4">
    <source>
        <dbReference type="SAM" id="MobiDB-lite"/>
    </source>
</evidence>
<dbReference type="SMART" id="SM00448">
    <property type="entry name" value="REC"/>
    <property type="match status" value="1"/>
</dbReference>
<dbReference type="PANTHER" id="PTHR45339">
    <property type="entry name" value="HYBRID SIGNAL TRANSDUCTION HISTIDINE KINASE J"/>
    <property type="match status" value="1"/>
</dbReference>
<evidence type="ECO:0000256" key="2">
    <source>
        <dbReference type="ARBA" id="ARBA00023012"/>
    </source>
</evidence>
<feature type="domain" description="Response regulatory" evidence="5">
    <location>
        <begin position="475"/>
        <end position="623"/>
    </location>
</feature>
<feature type="compositionally biased region" description="Basic and acidic residues" evidence="4">
    <location>
        <begin position="379"/>
        <end position="388"/>
    </location>
</feature>
<feature type="region of interest" description="Disordered" evidence="4">
    <location>
        <begin position="328"/>
        <end position="466"/>
    </location>
</feature>
<evidence type="ECO:0000259" key="5">
    <source>
        <dbReference type="PROSITE" id="PS50110"/>
    </source>
</evidence>
<feature type="compositionally biased region" description="Low complexity" evidence="4">
    <location>
        <begin position="350"/>
        <end position="377"/>
    </location>
</feature>
<feature type="compositionally biased region" description="Low complexity" evidence="4">
    <location>
        <begin position="447"/>
        <end position="457"/>
    </location>
</feature>
<feature type="compositionally biased region" description="Polar residues" evidence="4">
    <location>
        <begin position="253"/>
        <end position="262"/>
    </location>
</feature>
<feature type="compositionally biased region" description="Low complexity" evidence="4">
    <location>
        <begin position="389"/>
        <end position="399"/>
    </location>
</feature>
<dbReference type="Gene3D" id="3.40.50.2300">
    <property type="match status" value="1"/>
</dbReference>
<feature type="modified residue" description="4-aspartylphosphate" evidence="3">
    <location>
        <position position="524"/>
    </location>
</feature>
<feature type="compositionally biased region" description="Basic and acidic residues" evidence="4">
    <location>
        <begin position="206"/>
        <end position="229"/>
    </location>
</feature>
<feature type="compositionally biased region" description="Polar residues" evidence="4">
    <location>
        <begin position="424"/>
        <end position="437"/>
    </location>
</feature>
<dbReference type="Pfam" id="PF00072">
    <property type="entry name" value="Response_reg"/>
    <property type="match status" value="1"/>
</dbReference>
<feature type="compositionally biased region" description="Polar residues" evidence="4">
    <location>
        <begin position="328"/>
        <end position="349"/>
    </location>
</feature>
<evidence type="ECO:0000256" key="1">
    <source>
        <dbReference type="ARBA" id="ARBA00022553"/>
    </source>
</evidence>